<dbReference type="PANTHER" id="PTHR41317">
    <property type="entry name" value="PD-(D_E)XK NUCLEASE FAMILY TRANSPOSASE"/>
    <property type="match status" value="1"/>
</dbReference>
<evidence type="ECO:0000313" key="1">
    <source>
        <dbReference type="EMBL" id="RGS40532.1"/>
    </source>
</evidence>
<gene>
    <name evidence="1" type="ORF">DWX93_08865</name>
</gene>
<dbReference type="RefSeq" id="WP_118097338.1">
    <property type="nucleotide sequence ID" value="NZ_QRVL01000006.1"/>
</dbReference>
<organism evidence="1 2">
    <name type="scientific">Roseburia hominis</name>
    <dbReference type="NCBI Taxonomy" id="301301"/>
    <lineage>
        <taxon>Bacteria</taxon>
        <taxon>Bacillati</taxon>
        <taxon>Bacillota</taxon>
        <taxon>Clostridia</taxon>
        <taxon>Lachnospirales</taxon>
        <taxon>Lachnospiraceae</taxon>
        <taxon>Roseburia</taxon>
    </lineage>
</organism>
<sequence length="141" mass="16441">MGESFQKLNLTNAYLFAAALQDEEICRNLLEIVLNKEIPRVKAHAEHTLFLDSDFKSVRFDVYASDEDEVSYDVEMQNDDARNLPKRSRYYQGEMDVTSLKPGEDYNQLKPSYIIFICSFDPFGEGRYQYVFEEYCRDASG</sequence>
<proteinExistence type="predicted"/>
<name>A0A395V6E6_9FIRM</name>
<dbReference type="Proteomes" id="UP000266172">
    <property type="component" value="Unassembled WGS sequence"/>
</dbReference>
<accession>A0A395V6E6</accession>
<dbReference type="AlphaFoldDB" id="A0A395V6E6"/>
<comment type="caution">
    <text evidence="1">The sequence shown here is derived from an EMBL/GenBank/DDBJ whole genome shotgun (WGS) entry which is preliminary data.</text>
</comment>
<dbReference type="Pfam" id="PF12784">
    <property type="entry name" value="PDDEXK_2"/>
    <property type="match status" value="1"/>
</dbReference>
<dbReference type="PANTHER" id="PTHR41317:SF1">
    <property type="entry name" value="PD-(D_E)XK NUCLEASE FAMILY TRANSPOSASE"/>
    <property type="match status" value="1"/>
</dbReference>
<protein>
    <submittedName>
        <fullName evidence="1">Rpn family recombination-promoting nuclease/putative transposase</fullName>
    </submittedName>
</protein>
<dbReference type="EMBL" id="QRVL01000006">
    <property type="protein sequence ID" value="RGS40532.1"/>
    <property type="molecule type" value="Genomic_DNA"/>
</dbReference>
<dbReference type="InterPro" id="IPR010106">
    <property type="entry name" value="RpnA"/>
</dbReference>
<dbReference type="NCBIfam" id="TIGR01784">
    <property type="entry name" value="T_den_put_tspse"/>
    <property type="match status" value="1"/>
</dbReference>
<evidence type="ECO:0000313" key="2">
    <source>
        <dbReference type="Proteomes" id="UP000266172"/>
    </source>
</evidence>
<reference evidence="1 2" key="1">
    <citation type="submission" date="2018-08" db="EMBL/GenBank/DDBJ databases">
        <title>A genome reference for cultivated species of the human gut microbiota.</title>
        <authorList>
            <person name="Zou Y."/>
            <person name="Xue W."/>
            <person name="Luo G."/>
        </authorList>
    </citation>
    <scope>NUCLEOTIDE SEQUENCE [LARGE SCALE GENOMIC DNA]</scope>
    <source>
        <strain evidence="1 2">AF22-12AC</strain>
    </source>
</reference>